<dbReference type="EMBL" id="MIGX01000009">
    <property type="protein sequence ID" value="PPT92472.1"/>
    <property type="molecule type" value="Genomic_DNA"/>
</dbReference>
<name>A0A2S6ZJK9_9XANT</name>
<accession>A0A2S6ZJK9</accession>
<dbReference type="AlphaFoldDB" id="A0A2S6ZJK9"/>
<evidence type="ECO:0008006" key="3">
    <source>
        <dbReference type="Google" id="ProtNLM"/>
    </source>
</evidence>
<proteinExistence type="predicted"/>
<comment type="caution">
    <text evidence="1">The sequence shown here is derived from an EMBL/GenBank/DDBJ whole genome shotgun (WGS) entry which is preliminary data.</text>
</comment>
<gene>
    <name evidence="1" type="ORF">XthCFBP4691_03835</name>
</gene>
<sequence length="69" mass="7695">MPTEVGRTLARRLSPLFSEARAVLQNVPASHRDVRGLLKLNVTGAVMVDWLHPHLHAGALLPVLPEWWP</sequence>
<evidence type="ECO:0000313" key="2">
    <source>
        <dbReference type="Proteomes" id="UP000239898"/>
    </source>
</evidence>
<protein>
    <recommendedName>
        <fullName evidence="3">LysR family transcriptional regulator</fullName>
    </recommendedName>
</protein>
<dbReference type="Proteomes" id="UP000239898">
    <property type="component" value="Unassembled WGS sequence"/>
</dbReference>
<keyword evidence="2" id="KW-1185">Reference proteome</keyword>
<evidence type="ECO:0000313" key="1">
    <source>
        <dbReference type="EMBL" id="PPT92472.1"/>
    </source>
</evidence>
<reference evidence="1 2" key="1">
    <citation type="submission" date="2016-08" db="EMBL/GenBank/DDBJ databases">
        <title>Evolution of the type three secretion system and type three effector repertoires in Xanthomonas.</title>
        <authorList>
            <person name="Merda D."/>
            <person name="Briand M."/>
            <person name="Bosis E."/>
            <person name="Rousseau C."/>
            <person name="Portier P."/>
            <person name="Jacques M.-A."/>
            <person name="Fischer-Le Saux M."/>
        </authorList>
    </citation>
    <scope>NUCLEOTIDE SEQUENCE [LARGE SCALE GENOMIC DNA]</scope>
    <source>
        <strain evidence="1 2">CFBP 4691</strain>
    </source>
</reference>
<organism evidence="1 2">
    <name type="scientific">Xanthomonas theicola</name>
    <dbReference type="NCBI Taxonomy" id="56464"/>
    <lineage>
        <taxon>Bacteria</taxon>
        <taxon>Pseudomonadati</taxon>
        <taxon>Pseudomonadota</taxon>
        <taxon>Gammaproteobacteria</taxon>
        <taxon>Lysobacterales</taxon>
        <taxon>Lysobacteraceae</taxon>
        <taxon>Xanthomonas</taxon>
    </lineage>
</organism>